<organism evidence="2 3">
    <name type="scientific">Trichinella nativa</name>
    <dbReference type="NCBI Taxonomy" id="6335"/>
    <lineage>
        <taxon>Eukaryota</taxon>
        <taxon>Metazoa</taxon>
        <taxon>Ecdysozoa</taxon>
        <taxon>Nematoda</taxon>
        <taxon>Enoplea</taxon>
        <taxon>Dorylaimia</taxon>
        <taxon>Trichinellida</taxon>
        <taxon>Trichinellidae</taxon>
        <taxon>Trichinella</taxon>
    </lineage>
</organism>
<sequence>MHDKTSHQDQGHRQHTILQQSGKGQSLKCFANLLMWSARSSKLLEYKRMQSCIISAIVKLNSPVMVE</sequence>
<name>A0A0V1KJE9_9BILA</name>
<keyword evidence="3" id="KW-1185">Reference proteome</keyword>
<feature type="compositionally biased region" description="Basic and acidic residues" evidence="1">
    <location>
        <begin position="1"/>
        <end position="12"/>
    </location>
</feature>
<accession>A0A0V1KJE9</accession>
<proteinExistence type="predicted"/>
<reference evidence="2 3" key="1">
    <citation type="submission" date="2015-05" db="EMBL/GenBank/DDBJ databases">
        <title>Evolution of Trichinella species and genotypes.</title>
        <authorList>
            <person name="Korhonen P.K."/>
            <person name="Edoardo P."/>
            <person name="Giuseppe L.R."/>
            <person name="Gasser R.B."/>
        </authorList>
    </citation>
    <scope>NUCLEOTIDE SEQUENCE [LARGE SCALE GENOMIC DNA]</scope>
    <source>
        <strain evidence="2">ISS10</strain>
    </source>
</reference>
<comment type="caution">
    <text evidence="2">The sequence shown here is derived from an EMBL/GenBank/DDBJ whole genome shotgun (WGS) entry which is preliminary data.</text>
</comment>
<gene>
    <name evidence="2" type="ORF">T02_2351</name>
</gene>
<evidence type="ECO:0000313" key="3">
    <source>
        <dbReference type="Proteomes" id="UP000054721"/>
    </source>
</evidence>
<protein>
    <submittedName>
        <fullName evidence="2">Uncharacterized protein</fullName>
    </submittedName>
</protein>
<evidence type="ECO:0000313" key="2">
    <source>
        <dbReference type="EMBL" id="KRZ47315.1"/>
    </source>
</evidence>
<feature type="region of interest" description="Disordered" evidence="1">
    <location>
        <begin position="1"/>
        <end position="23"/>
    </location>
</feature>
<dbReference type="EMBL" id="JYDW01000960">
    <property type="protein sequence ID" value="KRZ47315.1"/>
    <property type="molecule type" value="Genomic_DNA"/>
</dbReference>
<dbReference type="Proteomes" id="UP000054721">
    <property type="component" value="Unassembled WGS sequence"/>
</dbReference>
<evidence type="ECO:0000256" key="1">
    <source>
        <dbReference type="SAM" id="MobiDB-lite"/>
    </source>
</evidence>
<dbReference type="AlphaFoldDB" id="A0A0V1KJE9"/>